<dbReference type="InterPro" id="IPR052743">
    <property type="entry name" value="Glutaminase_GtaA"/>
</dbReference>
<dbReference type="AlphaFoldDB" id="A0A165P069"/>
<feature type="domain" description="Glutaminase A N-terminal" evidence="3">
    <location>
        <begin position="106"/>
        <end position="337"/>
    </location>
</feature>
<reference evidence="4 5" key="1">
    <citation type="journal article" date="2016" name="Mol. Biol. Evol.">
        <title>Comparative Genomics of Early-Diverging Mushroom-Forming Fungi Provides Insights into the Origins of Lignocellulose Decay Capabilities.</title>
        <authorList>
            <person name="Nagy L.G."/>
            <person name="Riley R."/>
            <person name="Tritt A."/>
            <person name="Adam C."/>
            <person name="Daum C."/>
            <person name="Floudas D."/>
            <person name="Sun H."/>
            <person name="Yadav J.S."/>
            <person name="Pangilinan J."/>
            <person name="Larsson K.H."/>
            <person name="Matsuura K."/>
            <person name="Barry K."/>
            <person name="Labutti K."/>
            <person name="Kuo R."/>
            <person name="Ohm R.A."/>
            <person name="Bhattacharya S.S."/>
            <person name="Shirouzu T."/>
            <person name="Yoshinaga Y."/>
            <person name="Martin F.M."/>
            <person name="Grigoriev I.V."/>
            <person name="Hibbett D.S."/>
        </authorList>
    </citation>
    <scope>NUCLEOTIDE SEQUENCE [LARGE SCALE GENOMIC DNA]</scope>
    <source>
        <strain evidence="4 5">HHB14362 ss-1</strain>
    </source>
</reference>
<dbReference type="Pfam" id="PF16335">
    <property type="entry name" value="GtaA_6_Hairpin"/>
    <property type="match status" value="1"/>
</dbReference>
<dbReference type="STRING" id="1314782.A0A165P069"/>
<keyword evidence="1" id="KW-0732">Signal</keyword>
<feature type="signal peptide" evidence="1">
    <location>
        <begin position="1"/>
        <end position="19"/>
    </location>
</feature>
<name>A0A165P069_9AGAM</name>
<organism evidence="4 5">
    <name type="scientific">Neolentinus lepideus HHB14362 ss-1</name>
    <dbReference type="NCBI Taxonomy" id="1314782"/>
    <lineage>
        <taxon>Eukaryota</taxon>
        <taxon>Fungi</taxon>
        <taxon>Dikarya</taxon>
        <taxon>Basidiomycota</taxon>
        <taxon>Agaricomycotina</taxon>
        <taxon>Agaricomycetes</taxon>
        <taxon>Gloeophyllales</taxon>
        <taxon>Gloeophyllaceae</taxon>
        <taxon>Neolentinus</taxon>
    </lineage>
</organism>
<protein>
    <submittedName>
        <fullName evidence="4">DUF1793-domain-containing protein</fullName>
    </submittedName>
</protein>
<sequence length="696" mass="74975">MRIAGIVTAVLLLAAVADAAVTWTATPFNPAAVPLAVRTPYLSAWLPQGSGTALNDAWPTFWTGSILGWAGYINVDNTVYTFLGDPVVSGTSPAKAVQKSLTFTATQSTFVMTAGPVDLTVNFLSPVEPTDLVLQSLPLSYLALSVQSNDGSSHNVQVYTDISAEWVTGDNSLTANWTTTTGDVLTHQVQLASQTQFGEVSDHIQQGSAYYSTLNTNSATYQTGQDIVVRAQFINNGELANTQDTNFRAVSNNWPVFGFAHDLGSVGSTATSPVLFSVGHVRDPAIQYIISGGALQSRSVYFWSNYSSVASAISFFLGDYGNALSRAQTFDSKLNSDSSAISTDYAAITALSVRQAFGATEITISKNSDGSWNTDDALMFMKEISSDGNVNTVDVIFPAWPVFLYTNPVLGKYLLLPLFEYQATGQYPNKWAVHDMGASYPNATGHNDGNDEPMPLEESGNMLIMTLSYTQKANDQSLISTYYSLLDQWTQYLIAEALIPANQISTDDFAGALANQTNLAIKGIVGIKAMSEVASLLGQTSVASNYSSIAASYVPQWQQYATASTGNHLTLSYGDNASWGLSYNLYADKLLGTNVFPSSVYTMQDAWYPTVAQSYGVPLDTRHTYTKSDWSIWTAAIATSTTTRDLFISSVYKYAADGESNQPLGDWYETTDGSVEGFRARPVVGGHLALVSSRDT</sequence>
<dbReference type="OrthoDB" id="3918848at2759"/>
<evidence type="ECO:0000256" key="1">
    <source>
        <dbReference type="SAM" id="SignalP"/>
    </source>
</evidence>
<gene>
    <name evidence="4" type="ORF">NEOLEDRAFT_1165026</name>
</gene>
<feature type="domain" description="Glutaminase A central" evidence="2">
    <location>
        <begin position="342"/>
        <end position="690"/>
    </location>
</feature>
<dbReference type="InterPro" id="IPR032514">
    <property type="entry name" value="GtaA_central"/>
</dbReference>
<dbReference type="Proteomes" id="UP000076761">
    <property type="component" value="Unassembled WGS sequence"/>
</dbReference>
<keyword evidence="5" id="KW-1185">Reference proteome</keyword>
<accession>A0A165P069</accession>
<evidence type="ECO:0000259" key="2">
    <source>
        <dbReference type="Pfam" id="PF16335"/>
    </source>
</evidence>
<evidence type="ECO:0000313" key="4">
    <source>
        <dbReference type="EMBL" id="KZT20348.1"/>
    </source>
</evidence>
<dbReference type="EMBL" id="KV425621">
    <property type="protein sequence ID" value="KZT20348.1"/>
    <property type="molecule type" value="Genomic_DNA"/>
</dbReference>
<proteinExistence type="predicted"/>
<evidence type="ECO:0000259" key="3">
    <source>
        <dbReference type="Pfam" id="PF17168"/>
    </source>
</evidence>
<evidence type="ECO:0000313" key="5">
    <source>
        <dbReference type="Proteomes" id="UP000076761"/>
    </source>
</evidence>
<dbReference type="PANTHER" id="PTHR31987:SF1">
    <property type="entry name" value="GLUTAMINASE A"/>
    <property type="match status" value="1"/>
</dbReference>
<feature type="chain" id="PRO_5007863590" evidence="1">
    <location>
        <begin position="20"/>
        <end position="696"/>
    </location>
</feature>
<dbReference type="PANTHER" id="PTHR31987">
    <property type="entry name" value="GLUTAMINASE A-RELATED"/>
    <property type="match status" value="1"/>
</dbReference>
<dbReference type="InterPro" id="IPR033433">
    <property type="entry name" value="GtaA_N"/>
</dbReference>
<dbReference type="InParanoid" id="A0A165P069"/>
<dbReference type="Pfam" id="PF17168">
    <property type="entry name" value="DUF5127"/>
    <property type="match status" value="1"/>
</dbReference>